<proteinExistence type="predicted"/>
<evidence type="ECO:0000313" key="3">
    <source>
        <dbReference type="Proteomes" id="UP001632037"/>
    </source>
</evidence>
<dbReference type="Gene3D" id="3.40.33.10">
    <property type="entry name" value="CAP"/>
    <property type="match status" value="1"/>
</dbReference>
<evidence type="ECO:0000313" key="2">
    <source>
        <dbReference type="EMBL" id="KAL3662911.1"/>
    </source>
</evidence>
<dbReference type="SUPFAM" id="SSF55797">
    <property type="entry name" value="PR-1-like"/>
    <property type="match status" value="1"/>
</dbReference>
<sequence>MTHTGTTVANFGDRIQEQRYTYNAAAENVAAGQNTVADVMTSWWDSPGHRANILNKDVVNVGFALTTNGACNSYKTYWTQDFGRVAY</sequence>
<dbReference type="InterPro" id="IPR014044">
    <property type="entry name" value="CAP_dom"/>
</dbReference>
<reference evidence="2 3" key="1">
    <citation type="submission" date="2024-09" db="EMBL/GenBank/DDBJ databases">
        <title>Genome sequencing and assembly of Phytophthora oleae, isolate VK10A, causative agent of rot of olive drupes.</title>
        <authorList>
            <person name="Conti Taguali S."/>
            <person name="Riolo M."/>
            <person name="La Spada F."/>
            <person name="Cacciola S.O."/>
            <person name="Dionisio G."/>
        </authorList>
    </citation>
    <scope>NUCLEOTIDE SEQUENCE [LARGE SCALE GENOMIC DNA]</scope>
    <source>
        <strain evidence="2 3">VK10A</strain>
    </source>
</reference>
<accession>A0ABD3F9A8</accession>
<dbReference type="PANTHER" id="PTHR31157">
    <property type="entry name" value="SCP DOMAIN-CONTAINING PROTEIN"/>
    <property type="match status" value="1"/>
</dbReference>
<gene>
    <name evidence="2" type="ORF">V7S43_011859</name>
</gene>
<organism evidence="2 3">
    <name type="scientific">Phytophthora oleae</name>
    <dbReference type="NCBI Taxonomy" id="2107226"/>
    <lineage>
        <taxon>Eukaryota</taxon>
        <taxon>Sar</taxon>
        <taxon>Stramenopiles</taxon>
        <taxon>Oomycota</taxon>
        <taxon>Peronosporomycetes</taxon>
        <taxon>Peronosporales</taxon>
        <taxon>Peronosporaceae</taxon>
        <taxon>Phytophthora</taxon>
    </lineage>
</organism>
<dbReference type="InterPro" id="IPR035940">
    <property type="entry name" value="CAP_sf"/>
</dbReference>
<dbReference type="AlphaFoldDB" id="A0ABD3F9A8"/>
<dbReference type="PANTHER" id="PTHR31157:SF1">
    <property type="entry name" value="SCP DOMAIN-CONTAINING PROTEIN"/>
    <property type="match status" value="1"/>
</dbReference>
<name>A0ABD3F9A8_9STRA</name>
<feature type="domain" description="SCP" evidence="1">
    <location>
        <begin position="12"/>
        <end position="82"/>
    </location>
</feature>
<dbReference type="EMBL" id="JBIMZQ010000029">
    <property type="protein sequence ID" value="KAL3662911.1"/>
    <property type="molecule type" value="Genomic_DNA"/>
</dbReference>
<protein>
    <recommendedName>
        <fullName evidence="1">SCP domain-containing protein</fullName>
    </recommendedName>
</protein>
<dbReference type="Pfam" id="PF00188">
    <property type="entry name" value="CAP"/>
    <property type="match status" value="1"/>
</dbReference>
<dbReference type="Proteomes" id="UP001632037">
    <property type="component" value="Unassembled WGS sequence"/>
</dbReference>
<dbReference type="CDD" id="cd05379">
    <property type="entry name" value="CAP_bacterial"/>
    <property type="match status" value="1"/>
</dbReference>
<evidence type="ECO:0000259" key="1">
    <source>
        <dbReference type="Pfam" id="PF00188"/>
    </source>
</evidence>
<keyword evidence="3" id="KW-1185">Reference proteome</keyword>
<comment type="caution">
    <text evidence="2">The sequence shown here is derived from an EMBL/GenBank/DDBJ whole genome shotgun (WGS) entry which is preliminary data.</text>
</comment>